<dbReference type="Pfam" id="PF08591">
    <property type="entry name" value="RNR_inhib"/>
    <property type="match status" value="1"/>
</dbReference>
<dbReference type="GO" id="GO:0005634">
    <property type="term" value="C:nucleus"/>
    <property type="evidence" value="ECO:0007669"/>
    <property type="project" value="UniProtKB-SubCell"/>
</dbReference>
<gene>
    <name evidence="7" type="ORF">M419DRAFT_83657</name>
</gene>
<reference evidence="8" key="1">
    <citation type="journal article" date="2013" name="Ind. Biotechnol.">
        <title>Comparative genomics analysis of Trichoderma reesei strains.</title>
        <authorList>
            <person name="Koike H."/>
            <person name="Aerts A."/>
            <person name="LaButti K."/>
            <person name="Grigoriev I.V."/>
            <person name="Baker S.E."/>
        </authorList>
    </citation>
    <scope>NUCLEOTIDE SEQUENCE [LARGE SCALE GENOMIC DNA]</scope>
    <source>
        <strain evidence="8">ATCC 56765 / BCRC 32924 / NRRL 11460 / Rut C-30</strain>
    </source>
</reference>
<evidence type="ECO:0000256" key="4">
    <source>
        <dbReference type="ARBA" id="ARBA00022490"/>
    </source>
</evidence>
<evidence type="ECO:0000256" key="6">
    <source>
        <dbReference type="SAM" id="MobiDB-lite"/>
    </source>
</evidence>
<comment type="subcellular location">
    <subcellularLocation>
        <location evidence="2">Cytoplasm</location>
    </subcellularLocation>
    <subcellularLocation>
        <location evidence="1">Nucleus</location>
    </subcellularLocation>
</comment>
<feature type="region of interest" description="Disordered" evidence="6">
    <location>
        <begin position="1"/>
        <end position="21"/>
    </location>
</feature>
<dbReference type="KEGG" id="trr:M419DRAFT_83657"/>
<evidence type="ECO:0000313" key="7">
    <source>
        <dbReference type="EMBL" id="ETS00509.1"/>
    </source>
</evidence>
<dbReference type="GO" id="GO:0008104">
    <property type="term" value="P:intracellular protein localization"/>
    <property type="evidence" value="ECO:0007669"/>
    <property type="project" value="TreeGrafter"/>
</dbReference>
<feature type="compositionally biased region" description="Acidic residues" evidence="6">
    <location>
        <begin position="134"/>
        <end position="143"/>
    </location>
</feature>
<dbReference type="OrthoDB" id="4072855at2759"/>
<evidence type="ECO:0000256" key="5">
    <source>
        <dbReference type="ARBA" id="ARBA00023242"/>
    </source>
</evidence>
<dbReference type="GO" id="GO:0005737">
    <property type="term" value="C:cytoplasm"/>
    <property type="evidence" value="ECO:0007669"/>
    <property type="project" value="UniProtKB-SubCell"/>
</dbReference>
<proteinExistence type="inferred from homology"/>
<evidence type="ECO:0000256" key="2">
    <source>
        <dbReference type="ARBA" id="ARBA00004496"/>
    </source>
</evidence>
<sequence length="244" mass="26630">MSTPRNKRQFAGAAADPAQRQITSFFTTGNTTTNNNSNINNTPEPALRPVLPANVQANLLSVGMRVRKSVPEGYKTVTSSNNILVWNDGKSAGAKTSSAAAATTRRPVAKELLPFCGINKVGGMDTQPEHGYEYDDDDDEDVPSLDQVPELSMSQESTDSVAESGLSRKRFLDEQDEDVSFWDRDGGEVAGNHRAIAVPHSRMKKQQPAALKAVVDQENMVVDDDFEDANFLVYDSEKSMDMSV</sequence>
<feature type="compositionally biased region" description="Low complexity" evidence="6">
    <location>
        <begin position="26"/>
        <end position="42"/>
    </location>
</feature>
<comment type="similarity">
    <text evidence="3">Belongs to the DIF1/spd1 family.</text>
</comment>
<keyword evidence="5" id="KW-0539">Nucleus</keyword>
<dbReference type="HOGENOM" id="CLU_050885_2_0_1"/>
<evidence type="ECO:0000256" key="3">
    <source>
        <dbReference type="ARBA" id="ARBA00005459"/>
    </source>
</evidence>
<evidence type="ECO:0000256" key="1">
    <source>
        <dbReference type="ARBA" id="ARBA00004123"/>
    </source>
</evidence>
<dbReference type="PANTHER" id="PTHR28081:SF1">
    <property type="entry name" value="DAMAGE-REGULATED IMPORT FACILITATOR 1"/>
    <property type="match status" value="1"/>
</dbReference>
<name>A0A024S5B2_HYPJR</name>
<dbReference type="Proteomes" id="UP000024376">
    <property type="component" value="Unassembled WGS sequence"/>
</dbReference>
<protein>
    <submittedName>
        <fullName evidence="7">Uncharacterized protein</fullName>
    </submittedName>
</protein>
<feature type="region of interest" description="Disordered" evidence="6">
    <location>
        <begin position="124"/>
        <end position="145"/>
    </location>
</feature>
<accession>A0A024S5B2</accession>
<dbReference type="PANTHER" id="PTHR28081">
    <property type="entry name" value="DAMAGE-REGULATED IMPORT FACILITATOR 1-RELATED"/>
    <property type="match status" value="1"/>
</dbReference>
<dbReference type="EMBL" id="KI911152">
    <property type="protein sequence ID" value="ETS00509.1"/>
    <property type="molecule type" value="Genomic_DNA"/>
</dbReference>
<dbReference type="InterPro" id="IPR013900">
    <property type="entry name" value="RNR_inhibitor"/>
</dbReference>
<dbReference type="GO" id="GO:1990846">
    <property type="term" value="F:ribonucleoside-diphosphate reductase inhibitor activity"/>
    <property type="evidence" value="ECO:0007669"/>
    <property type="project" value="TreeGrafter"/>
</dbReference>
<keyword evidence="4" id="KW-0963">Cytoplasm</keyword>
<evidence type="ECO:0000313" key="8">
    <source>
        <dbReference type="Proteomes" id="UP000024376"/>
    </source>
</evidence>
<dbReference type="AlphaFoldDB" id="A0A024S5B2"/>
<organism evidence="7 8">
    <name type="scientific">Hypocrea jecorina (strain ATCC 56765 / BCRC 32924 / NRRL 11460 / Rut C-30)</name>
    <name type="common">Trichoderma reesei</name>
    <dbReference type="NCBI Taxonomy" id="1344414"/>
    <lineage>
        <taxon>Eukaryota</taxon>
        <taxon>Fungi</taxon>
        <taxon>Dikarya</taxon>
        <taxon>Ascomycota</taxon>
        <taxon>Pezizomycotina</taxon>
        <taxon>Sordariomycetes</taxon>
        <taxon>Hypocreomycetidae</taxon>
        <taxon>Hypocreales</taxon>
        <taxon>Hypocreaceae</taxon>
        <taxon>Trichoderma</taxon>
    </lineage>
</organism>
<feature type="region of interest" description="Disordered" evidence="6">
    <location>
        <begin position="26"/>
        <end position="45"/>
    </location>
</feature>